<comment type="subcellular location">
    <subcellularLocation>
        <location evidence="1">Membrane</location>
        <topology evidence="1">Multi-pass membrane protein</topology>
    </subcellularLocation>
</comment>
<dbReference type="KEGG" id="fvn:FVRRES_05734"/>
<evidence type="ECO:0000256" key="5">
    <source>
        <dbReference type="ARBA" id="ARBA00038359"/>
    </source>
</evidence>
<dbReference type="InterPro" id="IPR052337">
    <property type="entry name" value="SAT4-like"/>
</dbReference>
<evidence type="ECO:0000256" key="1">
    <source>
        <dbReference type="ARBA" id="ARBA00004141"/>
    </source>
</evidence>
<dbReference type="PANTHER" id="PTHR33048:SF155">
    <property type="entry name" value="INTEGRAL MEMBRANE PROTEIN"/>
    <property type="match status" value="1"/>
</dbReference>
<evidence type="ECO:0000313" key="9">
    <source>
        <dbReference type="EMBL" id="CEI61298.1"/>
    </source>
</evidence>
<dbReference type="PANTHER" id="PTHR33048">
    <property type="entry name" value="PTH11-LIKE INTEGRAL MEMBRANE PROTEIN (AFU_ORTHOLOGUE AFUA_5G11245)"/>
    <property type="match status" value="1"/>
</dbReference>
<dbReference type="GO" id="GO:0016020">
    <property type="term" value="C:membrane"/>
    <property type="evidence" value="ECO:0007669"/>
    <property type="project" value="UniProtKB-SubCell"/>
</dbReference>
<dbReference type="Pfam" id="PF20684">
    <property type="entry name" value="Fung_rhodopsin"/>
    <property type="match status" value="1"/>
</dbReference>
<keyword evidence="2 7" id="KW-0812">Transmembrane</keyword>
<feature type="transmembrane region" description="Helical" evidence="7">
    <location>
        <begin position="53"/>
        <end position="76"/>
    </location>
</feature>
<evidence type="ECO:0000256" key="7">
    <source>
        <dbReference type="SAM" id="Phobius"/>
    </source>
</evidence>
<evidence type="ECO:0000256" key="4">
    <source>
        <dbReference type="ARBA" id="ARBA00023136"/>
    </source>
</evidence>
<protein>
    <recommendedName>
        <fullName evidence="8">Rhodopsin domain-containing protein</fullName>
    </recommendedName>
</protein>
<dbReference type="AlphaFoldDB" id="A0A2L2SWZ6"/>
<evidence type="ECO:0000259" key="8">
    <source>
        <dbReference type="Pfam" id="PF20684"/>
    </source>
</evidence>
<sequence>MGLWDVDDFGIIADKACWSMFAVTTVVVVLRLISRQFFGKGNVGGGLGWDDFITAFCVVVMLVTCIMITIGTHYGLGRRLNDIDPALIPSALKWNVIISSVLIWTFSLPKFAIIATLKRILDYGLKTTILFWGLAISSQACILATSIWWYKQCDPVEFGWDRSIEGGTCASVQVMSDLGYFTSAYSAFLDGFFALYPIPFIMRLNMPLKNRILVSIALGLSFLACILSIYKLTIFGEIFVVLAENPTYPVPFLDILGLGEGCILLICASLPTLGPLFRFAKGKIATANASRITDSSRKDTHSGQSSGRWDKLGGRQGADMEHGSSRIGSSVDDIPLVMGLNHATDNSTSIHKTVEFGVSHAEPDNDGTGTRPAGFRGYSSVE</sequence>
<feature type="region of interest" description="Disordered" evidence="6">
    <location>
        <begin position="359"/>
        <end position="382"/>
    </location>
</feature>
<evidence type="ECO:0000256" key="2">
    <source>
        <dbReference type="ARBA" id="ARBA00022692"/>
    </source>
</evidence>
<dbReference type="EMBL" id="LN649230">
    <property type="protein sequence ID" value="CEI61298.1"/>
    <property type="molecule type" value="Genomic_DNA"/>
</dbReference>
<dbReference type="InterPro" id="IPR049326">
    <property type="entry name" value="Rhodopsin_dom_fungi"/>
</dbReference>
<feature type="compositionally biased region" description="Basic and acidic residues" evidence="6">
    <location>
        <begin position="308"/>
        <end position="324"/>
    </location>
</feature>
<dbReference type="GeneID" id="37257373"/>
<keyword evidence="4 7" id="KW-0472">Membrane</keyword>
<feature type="transmembrane region" description="Helical" evidence="7">
    <location>
        <begin position="12"/>
        <end position="33"/>
    </location>
</feature>
<name>A0A2L2SWZ6_9HYPO</name>
<feature type="domain" description="Rhodopsin" evidence="8">
    <location>
        <begin position="43"/>
        <end position="278"/>
    </location>
</feature>
<reference evidence="10" key="1">
    <citation type="submission" date="2014-10" db="EMBL/GenBank/DDBJ databases">
        <authorList>
            <person name="King R."/>
        </authorList>
    </citation>
    <scope>NUCLEOTIDE SEQUENCE [LARGE SCALE GENOMIC DNA]</scope>
    <source>
        <strain evidence="10">A3/5</strain>
    </source>
</reference>
<proteinExistence type="inferred from homology"/>
<organism evidence="9 10">
    <name type="scientific">Fusarium venenatum</name>
    <dbReference type="NCBI Taxonomy" id="56646"/>
    <lineage>
        <taxon>Eukaryota</taxon>
        <taxon>Fungi</taxon>
        <taxon>Dikarya</taxon>
        <taxon>Ascomycota</taxon>
        <taxon>Pezizomycotina</taxon>
        <taxon>Sordariomycetes</taxon>
        <taxon>Hypocreomycetidae</taxon>
        <taxon>Hypocreales</taxon>
        <taxon>Nectriaceae</taxon>
        <taxon>Fusarium</taxon>
    </lineage>
</organism>
<dbReference type="OrthoDB" id="5429740at2759"/>
<dbReference type="RefSeq" id="XP_025585018.1">
    <property type="nucleotide sequence ID" value="XM_025734186.1"/>
</dbReference>
<evidence type="ECO:0000256" key="6">
    <source>
        <dbReference type="SAM" id="MobiDB-lite"/>
    </source>
</evidence>
<keyword evidence="10" id="KW-1185">Reference proteome</keyword>
<feature type="transmembrane region" description="Helical" evidence="7">
    <location>
        <begin position="129"/>
        <end position="150"/>
    </location>
</feature>
<feature type="transmembrane region" description="Helical" evidence="7">
    <location>
        <begin position="96"/>
        <end position="117"/>
    </location>
</feature>
<accession>A0A2L2SWZ6</accession>
<keyword evidence="3 7" id="KW-1133">Transmembrane helix</keyword>
<evidence type="ECO:0000313" key="10">
    <source>
        <dbReference type="Proteomes" id="UP000245910"/>
    </source>
</evidence>
<feature type="transmembrane region" description="Helical" evidence="7">
    <location>
        <begin position="250"/>
        <end position="273"/>
    </location>
</feature>
<feature type="transmembrane region" description="Helical" evidence="7">
    <location>
        <begin position="212"/>
        <end position="230"/>
    </location>
</feature>
<comment type="similarity">
    <text evidence="5">Belongs to the SAT4 family.</text>
</comment>
<feature type="region of interest" description="Disordered" evidence="6">
    <location>
        <begin position="291"/>
        <end position="327"/>
    </location>
</feature>
<feature type="transmembrane region" description="Helical" evidence="7">
    <location>
        <begin position="180"/>
        <end position="200"/>
    </location>
</feature>
<dbReference type="Proteomes" id="UP000245910">
    <property type="component" value="Chromosome II"/>
</dbReference>
<evidence type="ECO:0000256" key="3">
    <source>
        <dbReference type="ARBA" id="ARBA00022989"/>
    </source>
</evidence>